<name>A0A914UQ76_9BILA</name>
<dbReference type="Proteomes" id="UP000887566">
    <property type="component" value="Unplaced"/>
</dbReference>
<organism evidence="1 2">
    <name type="scientific">Plectus sambesii</name>
    <dbReference type="NCBI Taxonomy" id="2011161"/>
    <lineage>
        <taxon>Eukaryota</taxon>
        <taxon>Metazoa</taxon>
        <taxon>Ecdysozoa</taxon>
        <taxon>Nematoda</taxon>
        <taxon>Chromadorea</taxon>
        <taxon>Plectida</taxon>
        <taxon>Plectina</taxon>
        <taxon>Plectoidea</taxon>
        <taxon>Plectidae</taxon>
        <taxon>Plectus</taxon>
    </lineage>
</organism>
<proteinExistence type="predicted"/>
<dbReference type="WBParaSite" id="PSAMB.scaffold1172size35012.g11572.t1">
    <property type="protein sequence ID" value="PSAMB.scaffold1172size35012.g11572.t1"/>
    <property type="gene ID" value="PSAMB.scaffold1172size35012.g11572"/>
</dbReference>
<evidence type="ECO:0000313" key="1">
    <source>
        <dbReference type="Proteomes" id="UP000887566"/>
    </source>
</evidence>
<sequence>MWARAAKSGRAAVIRSRRPRARNGCVPRCVGDRTKVSAEIDLLGGWMRPIAARPIANPRVDRLNKHGALIAIWLPIRPIPGGALLLDRFICKSRPSASTRAVSRSSLPNHGSRALIPLSAPHMFESKPIDTAVTTSCRSRQKAPQRAEAAAICLPTSFVRRALARPFARRSRKRGYLAPKGR</sequence>
<dbReference type="AlphaFoldDB" id="A0A914UQ76"/>
<reference evidence="2" key="1">
    <citation type="submission" date="2022-11" db="UniProtKB">
        <authorList>
            <consortium name="WormBaseParasite"/>
        </authorList>
    </citation>
    <scope>IDENTIFICATION</scope>
</reference>
<accession>A0A914UQ76</accession>
<protein>
    <submittedName>
        <fullName evidence="2">Uncharacterized protein</fullName>
    </submittedName>
</protein>
<keyword evidence="1" id="KW-1185">Reference proteome</keyword>
<evidence type="ECO:0000313" key="2">
    <source>
        <dbReference type="WBParaSite" id="PSAMB.scaffold1172size35012.g11572.t1"/>
    </source>
</evidence>